<keyword evidence="8" id="KW-0238">DNA-binding</keyword>
<dbReference type="SMART" id="SM00717">
    <property type="entry name" value="SANT"/>
    <property type="match status" value="2"/>
</dbReference>
<dbReference type="GO" id="GO:1990904">
    <property type="term" value="C:ribonucleoprotein complex"/>
    <property type="evidence" value="ECO:0007669"/>
    <property type="project" value="UniProtKB-KW"/>
</dbReference>
<dbReference type="InterPro" id="IPR005326">
    <property type="entry name" value="Plectin_eS10_N"/>
</dbReference>
<dbReference type="Gene3D" id="1.10.10.10">
    <property type="entry name" value="Winged helix-like DNA-binding domain superfamily/Winged helix DNA-binding domain"/>
    <property type="match status" value="1"/>
</dbReference>
<evidence type="ECO:0000256" key="6">
    <source>
        <dbReference type="ARBA" id="ARBA00022980"/>
    </source>
</evidence>
<feature type="region of interest" description="Disordered" evidence="12">
    <location>
        <begin position="444"/>
        <end position="532"/>
    </location>
</feature>
<keyword evidence="11" id="KW-0687">Ribonucleoprotein</keyword>
<accession>A0A1S3E8I7</accession>
<evidence type="ECO:0000313" key="15">
    <source>
        <dbReference type="Proteomes" id="UP000087171"/>
    </source>
</evidence>
<dbReference type="OrthoDB" id="2143914at2759"/>
<dbReference type="FunFam" id="1.10.10.10:FF:000025">
    <property type="entry name" value="40S ribosomal protein S10"/>
    <property type="match status" value="1"/>
</dbReference>
<dbReference type="SUPFAM" id="SSF46689">
    <property type="entry name" value="Homeodomain-like"/>
    <property type="match status" value="1"/>
</dbReference>
<evidence type="ECO:0000256" key="4">
    <source>
        <dbReference type="ARBA" id="ARBA00022490"/>
    </source>
</evidence>
<keyword evidence="15" id="KW-1185">Reference proteome</keyword>
<keyword evidence="7" id="KW-0805">Transcription regulation</keyword>
<evidence type="ECO:0000256" key="7">
    <source>
        <dbReference type="ARBA" id="ARBA00023015"/>
    </source>
</evidence>
<comment type="subcellular location">
    <subcellularLocation>
        <location evidence="2">Cytoplasm</location>
    </subcellularLocation>
    <subcellularLocation>
        <location evidence="1">Nucleus</location>
    </subcellularLocation>
</comment>
<evidence type="ECO:0000256" key="11">
    <source>
        <dbReference type="ARBA" id="ARBA00023274"/>
    </source>
</evidence>
<feature type="compositionally biased region" description="Gly residues" evidence="12">
    <location>
        <begin position="483"/>
        <end position="498"/>
    </location>
</feature>
<keyword evidence="6" id="KW-0689">Ribosomal protein</keyword>
<keyword evidence="5" id="KW-0677">Repeat</keyword>
<feature type="domain" description="HTH myb-type" evidence="14">
    <location>
        <begin position="62"/>
        <end position="116"/>
    </location>
</feature>
<keyword evidence="9" id="KW-0804">Transcription</keyword>
<dbReference type="Pfam" id="PF03501">
    <property type="entry name" value="S10_plectin"/>
    <property type="match status" value="1"/>
</dbReference>
<dbReference type="Pfam" id="PF00249">
    <property type="entry name" value="Myb_DNA-binding"/>
    <property type="match status" value="2"/>
</dbReference>
<feature type="compositionally biased region" description="Basic and acidic residues" evidence="12">
    <location>
        <begin position="461"/>
        <end position="482"/>
    </location>
</feature>
<dbReference type="PROSITE" id="PS50090">
    <property type="entry name" value="MYB_LIKE"/>
    <property type="match status" value="2"/>
</dbReference>
<feature type="domain" description="Myb-like" evidence="13">
    <location>
        <begin position="62"/>
        <end position="112"/>
    </location>
</feature>
<evidence type="ECO:0000256" key="9">
    <source>
        <dbReference type="ARBA" id="ARBA00023163"/>
    </source>
</evidence>
<evidence type="ECO:0000256" key="12">
    <source>
        <dbReference type="SAM" id="MobiDB-lite"/>
    </source>
</evidence>
<evidence type="ECO:0000313" key="16">
    <source>
        <dbReference type="RefSeq" id="XP_012572125.1"/>
    </source>
</evidence>
<dbReference type="GO" id="GO:0005840">
    <property type="term" value="C:ribosome"/>
    <property type="evidence" value="ECO:0007669"/>
    <property type="project" value="UniProtKB-KW"/>
</dbReference>
<dbReference type="PaxDb" id="3827-XP_004503677.1"/>
<protein>
    <submittedName>
        <fullName evidence="16">Transcription factor MYB86-like</fullName>
    </submittedName>
</protein>
<dbReference type="GO" id="GO:0005737">
    <property type="term" value="C:cytoplasm"/>
    <property type="evidence" value="ECO:0007669"/>
    <property type="project" value="UniProtKB-SubCell"/>
</dbReference>
<dbReference type="InterPro" id="IPR009057">
    <property type="entry name" value="Homeodomain-like_sf"/>
</dbReference>
<dbReference type="FunFam" id="1.10.10.60:FF:000348">
    <property type="entry name" value="Transcription factor MYB26"/>
    <property type="match status" value="1"/>
</dbReference>
<evidence type="ECO:0000256" key="10">
    <source>
        <dbReference type="ARBA" id="ARBA00023242"/>
    </source>
</evidence>
<dbReference type="Proteomes" id="UP000087171">
    <property type="component" value="Chromosome Ca6"/>
</dbReference>
<dbReference type="InterPro" id="IPR036388">
    <property type="entry name" value="WH-like_DNA-bd_sf"/>
</dbReference>
<evidence type="ECO:0000256" key="2">
    <source>
        <dbReference type="ARBA" id="ARBA00004496"/>
    </source>
</evidence>
<feature type="domain" description="HTH myb-type" evidence="14">
    <location>
        <begin position="9"/>
        <end position="61"/>
    </location>
</feature>
<dbReference type="InterPro" id="IPR017930">
    <property type="entry name" value="Myb_dom"/>
</dbReference>
<evidence type="ECO:0000256" key="8">
    <source>
        <dbReference type="ARBA" id="ARBA00023125"/>
    </source>
</evidence>
<evidence type="ECO:0000256" key="5">
    <source>
        <dbReference type="ARBA" id="ARBA00022737"/>
    </source>
</evidence>
<evidence type="ECO:0000256" key="1">
    <source>
        <dbReference type="ARBA" id="ARBA00004123"/>
    </source>
</evidence>
<dbReference type="CDD" id="cd00167">
    <property type="entry name" value="SANT"/>
    <property type="match status" value="2"/>
</dbReference>
<feature type="compositionally biased region" description="Gly residues" evidence="12">
    <location>
        <begin position="509"/>
        <end position="525"/>
    </location>
</feature>
<proteinExistence type="inferred from homology"/>
<feature type="domain" description="Myb-like" evidence="13">
    <location>
        <begin position="9"/>
        <end position="61"/>
    </location>
</feature>
<dbReference type="RefSeq" id="XP_012572125.1">
    <property type="nucleotide sequence ID" value="XM_012716671.2"/>
</dbReference>
<gene>
    <name evidence="16" type="primary">LOC101488444</name>
</gene>
<dbReference type="FunFam" id="1.10.10.60:FF:000185">
    <property type="entry name" value="MYB transcription factor"/>
    <property type="match status" value="1"/>
</dbReference>
<comment type="similarity">
    <text evidence="3">Belongs to the eukaryotic ribosomal protein eS10 family.</text>
</comment>
<dbReference type="STRING" id="3827.A0A1S3E8I7"/>
<reference evidence="16" key="2">
    <citation type="submission" date="2025-08" db="UniProtKB">
        <authorList>
            <consortium name="RefSeq"/>
        </authorList>
    </citation>
    <scope>IDENTIFICATION</scope>
    <source>
        <tissue evidence="16">Etiolated seedlings</tissue>
    </source>
</reference>
<keyword evidence="10" id="KW-0539">Nucleus</keyword>
<dbReference type="PANTHER" id="PTHR47997">
    <property type="entry name" value="MYB DOMAIN PROTEIN 55"/>
    <property type="match status" value="1"/>
</dbReference>
<dbReference type="InterPro" id="IPR051953">
    <property type="entry name" value="Plant_SW-associated_TFs"/>
</dbReference>
<evidence type="ECO:0000259" key="13">
    <source>
        <dbReference type="PROSITE" id="PS50090"/>
    </source>
</evidence>
<organism evidence="15 16">
    <name type="scientific">Cicer arietinum</name>
    <name type="common">Chickpea</name>
    <name type="synonym">Garbanzo</name>
    <dbReference type="NCBI Taxonomy" id="3827"/>
    <lineage>
        <taxon>Eukaryota</taxon>
        <taxon>Viridiplantae</taxon>
        <taxon>Streptophyta</taxon>
        <taxon>Embryophyta</taxon>
        <taxon>Tracheophyta</taxon>
        <taxon>Spermatophyta</taxon>
        <taxon>Magnoliopsida</taxon>
        <taxon>eudicotyledons</taxon>
        <taxon>Gunneridae</taxon>
        <taxon>Pentapetalae</taxon>
        <taxon>rosids</taxon>
        <taxon>fabids</taxon>
        <taxon>Fabales</taxon>
        <taxon>Fabaceae</taxon>
        <taxon>Papilionoideae</taxon>
        <taxon>50 kb inversion clade</taxon>
        <taxon>NPAAA clade</taxon>
        <taxon>Hologalegina</taxon>
        <taxon>IRL clade</taxon>
        <taxon>Cicereae</taxon>
        <taxon>Cicer</taxon>
    </lineage>
</organism>
<dbReference type="Gene3D" id="1.10.10.60">
    <property type="entry name" value="Homeodomain-like"/>
    <property type="match status" value="2"/>
</dbReference>
<name>A0A1S3E8I7_CICAR</name>
<reference evidence="15" key="1">
    <citation type="journal article" date="2013" name="Nat. Biotechnol.">
        <title>Draft genome sequence of chickpea (Cicer arietinum) provides a resource for trait improvement.</title>
        <authorList>
            <person name="Varshney R.K."/>
            <person name="Song C."/>
            <person name="Saxena R.K."/>
            <person name="Azam S."/>
            <person name="Yu S."/>
            <person name="Sharpe A.G."/>
            <person name="Cannon S."/>
            <person name="Baek J."/>
            <person name="Rosen B.D."/>
            <person name="Tar'an B."/>
            <person name="Millan T."/>
            <person name="Zhang X."/>
            <person name="Ramsay L.D."/>
            <person name="Iwata A."/>
            <person name="Wang Y."/>
            <person name="Nelson W."/>
            <person name="Farmer A.D."/>
            <person name="Gaur P.M."/>
            <person name="Soderlund C."/>
            <person name="Penmetsa R.V."/>
            <person name="Xu C."/>
            <person name="Bharti A.K."/>
            <person name="He W."/>
            <person name="Winter P."/>
            <person name="Zhao S."/>
            <person name="Hane J.K."/>
            <person name="Carrasquilla-Garcia N."/>
            <person name="Condie J.A."/>
            <person name="Upadhyaya H.D."/>
            <person name="Luo M.C."/>
            <person name="Thudi M."/>
            <person name="Gowda C.L."/>
            <person name="Singh N.P."/>
            <person name="Lichtenzveig J."/>
            <person name="Gali K.K."/>
            <person name="Rubio J."/>
            <person name="Nadarajan N."/>
            <person name="Dolezel J."/>
            <person name="Bansal K.C."/>
            <person name="Xu X."/>
            <person name="Edwards D."/>
            <person name="Zhang G."/>
            <person name="Kahl G."/>
            <person name="Gil J."/>
            <person name="Singh K.B."/>
            <person name="Datta S.K."/>
            <person name="Jackson S.A."/>
            <person name="Wang J."/>
            <person name="Cook D.R."/>
        </authorList>
    </citation>
    <scope>NUCLEOTIDE SEQUENCE [LARGE SCALE GENOMIC DNA]</scope>
    <source>
        <strain evidence="15">cv. CDC Frontier</strain>
    </source>
</reference>
<dbReference type="eggNOG" id="KOG0048">
    <property type="taxonomic scope" value="Eukaryota"/>
</dbReference>
<dbReference type="PROSITE" id="PS51294">
    <property type="entry name" value="HTH_MYB"/>
    <property type="match status" value="2"/>
</dbReference>
<dbReference type="PANTHER" id="PTHR47997:SF31">
    <property type="entry name" value="MYB TRANSCRIPTION FACTOR"/>
    <property type="match status" value="1"/>
</dbReference>
<dbReference type="GO" id="GO:0003677">
    <property type="term" value="F:DNA binding"/>
    <property type="evidence" value="ECO:0007669"/>
    <property type="project" value="UniProtKB-KW"/>
</dbReference>
<dbReference type="InterPro" id="IPR001005">
    <property type="entry name" value="SANT/Myb"/>
</dbReference>
<dbReference type="GO" id="GO:0005634">
    <property type="term" value="C:nucleus"/>
    <property type="evidence" value="ECO:0007669"/>
    <property type="project" value="UniProtKB-SubCell"/>
</dbReference>
<sequence length="532" mass="60139">MGHHSCCNQQKVKRGLWSPEEDDKLITYITSHGYGCWSEVPEKAGLQRCGKSCRLRWINYLRPDIRRGRFTPDEEKLIITLHSVVGNRWAHIASHLPGRTDNEIKNYWNSWIKKKIRKHSLSTSSTTNITQNLVHHNSNNKLEHFSIQENNLATPIAKPSPFQETTLFSPTCPLFMFEPSNNLQTEYFQIQESIGLNSETWNQIQSLPPPISSTFTMDTLNYLPPLIENVENMVPIKSCSMEEKHGDRDHQVLECFQKQEMNNNIDEWVETHLQQQQQQCPSNFIFWDNIVIEGHDHHELGGGEEEVEPSNSSNIMGTNTVIFPFASSSFLGFIIPSTINCGSFLSSPPLVVAMIISEKNRKEICKYLFQEGVCYAKKDFNLAKHPEIDVPNLQVIKLMQSFKSREYVRETFAWMHYYWFLTNDGIEFLRTYLNLPSEIVPATLKKQAKPPGRPFGGPPGDRPRGPPRFEGERRFGGDRDGYRGGPRGPAGEFGGDKGGAPADYRPSFGGPGGRPGFGRGSGGFGAPTSSDA</sequence>
<keyword evidence="4" id="KW-0963">Cytoplasm</keyword>
<evidence type="ECO:0000256" key="3">
    <source>
        <dbReference type="ARBA" id="ARBA00007278"/>
    </source>
</evidence>
<dbReference type="AlphaFoldDB" id="A0A1S3E8I7"/>
<evidence type="ECO:0000259" key="14">
    <source>
        <dbReference type="PROSITE" id="PS51294"/>
    </source>
</evidence>